<dbReference type="InterPro" id="IPR036237">
    <property type="entry name" value="Xyl_isomerase-like_sf"/>
</dbReference>
<name>Q7UUZ4_RHOBA</name>
<dbReference type="Pfam" id="PF01261">
    <property type="entry name" value="AP_endonuc_2"/>
    <property type="match status" value="1"/>
</dbReference>
<reference evidence="2 3" key="1">
    <citation type="journal article" date="2003" name="Proc. Natl. Acad. Sci. U.S.A.">
        <title>Complete genome sequence of the marine planctomycete Pirellula sp. strain 1.</title>
        <authorList>
            <person name="Gloeckner F.O."/>
            <person name="Kube M."/>
            <person name="Bauer M."/>
            <person name="Teeling H."/>
            <person name="Lombardot T."/>
            <person name="Ludwig W."/>
            <person name="Gade D."/>
            <person name="Beck A."/>
            <person name="Borzym K."/>
            <person name="Heitmann K."/>
            <person name="Rabus R."/>
            <person name="Schlesner H."/>
            <person name="Amann R."/>
            <person name="Reinhardt R."/>
        </authorList>
    </citation>
    <scope>NUCLEOTIDE SEQUENCE [LARGE SCALE GENOMIC DNA]</scope>
    <source>
        <strain evidence="3">DSM 10527 / NCIMB 13988 / SH1</strain>
    </source>
</reference>
<dbReference type="PANTHER" id="PTHR12110">
    <property type="entry name" value="HYDROXYPYRUVATE ISOMERASE"/>
    <property type="match status" value="1"/>
</dbReference>
<dbReference type="InParanoid" id="Q7UUZ4"/>
<dbReference type="STRING" id="243090.RB2971"/>
<dbReference type="KEGG" id="rba:RB2971"/>
<dbReference type="Gene3D" id="3.20.20.150">
    <property type="entry name" value="Divalent-metal-dependent TIM barrel enzymes"/>
    <property type="match status" value="1"/>
</dbReference>
<evidence type="ECO:0000259" key="1">
    <source>
        <dbReference type="Pfam" id="PF01261"/>
    </source>
</evidence>
<dbReference type="InterPro" id="IPR006311">
    <property type="entry name" value="TAT_signal"/>
</dbReference>
<dbReference type="PANTHER" id="PTHR12110:SF53">
    <property type="entry name" value="BLR5974 PROTEIN"/>
    <property type="match status" value="1"/>
</dbReference>
<protein>
    <recommendedName>
        <fullName evidence="1">Xylose isomerase-like TIM barrel domain-containing protein</fullName>
    </recommendedName>
</protein>
<sequence>MPKVQPAVSVPSLDRRTQSLGFAAQRRAFLKTTAAATLATFAGSATSSVVQARGPIERSGPPRFRIGIAGYSLRPYFRYMKGKEQTFRPVPDGISFTDRDVAGGLTQTDFLDYCVSMGVEAAELTGYFMTPGPDGFPTEASLLELRRQAFTRGVVISGTAIGNNFTVGLGERYEQEVRDAIRWIDLASVLGAPHIRFFAGTAAQLAKSPTRMDEAVAAVNRCAEHAAKKGVFLGVENHGRLTAKQMLEIMDRVDSPWVGINLDTGNFESDDPYGDLEACAPYAVNVQVKPVTKSPSGEKTPADYGRIAKILRDSGYQGYVVLEYEDADVLEALPKHLDELRGALGV</sequence>
<dbReference type="EMBL" id="BX294138">
    <property type="protein sequence ID" value="CAD72933.1"/>
    <property type="molecule type" value="Genomic_DNA"/>
</dbReference>
<dbReference type="OrthoDB" id="259215at2"/>
<dbReference type="EnsemblBacteria" id="CAD72933">
    <property type="protein sequence ID" value="CAD72933"/>
    <property type="gene ID" value="RB2971"/>
</dbReference>
<dbReference type="AlphaFoldDB" id="Q7UUZ4"/>
<organism evidence="2 3">
    <name type="scientific">Rhodopirellula baltica (strain DSM 10527 / NCIMB 13988 / SH1)</name>
    <dbReference type="NCBI Taxonomy" id="243090"/>
    <lineage>
        <taxon>Bacteria</taxon>
        <taxon>Pseudomonadati</taxon>
        <taxon>Planctomycetota</taxon>
        <taxon>Planctomycetia</taxon>
        <taxon>Pirellulales</taxon>
        <taxon>Pirellulaceae</taxon>
        <taxon>Rhodopirellula</taxon>
    </lineage>
</organism>
<keyword evidence="3" id="KW-1185">Reference proteome</keyword>
<dbReference type="PROSITE" id="PS51318">
    <property type="entry name" value="TAT"/>
    <property type="match status" value="1"/>
</dbReference>
<accession>Q7UUZ4</accession>
<dbReference type="InterPro" id="IPR050312">
    <property type="entry name" value="IolE/XylAMocC-like"/>
</dbReference>
<evidence type="ECO:0000313" key="2">
    <source>
        <dbReference type="EMBL" id="CAD72933.1"/>
    </source>
</evidence>
<dbReference type="HOGENOM" id="CLU_050006_6_0_0"/>
<dbReference type="InterPro" id="IPR013022">
    <property type="entry name" value="Xyl_isomerase-like_TIM-brl"/>
</dbReference>
<dbReference type="PATRIC" id="fig|243090.15.peg.1369"/>
<evidence type="ECO:0000313" key="3">
    <source>
        <dbReference type="Proteomes" id="UP000001025"/>
    </source>
</evidence>
<dbReference type="Proteomes" id="UP000001025">
    <property type="component" value="Chromosome"/>
</dbReference>
<dbReference type="eggNOG" id="COG1082">
    <property type="taxonomic scope" value="Bacteria"/>
</dbReference>
<gene>
    <name evidence="2" type="ordered locus">RB2971</name>
</gene>
<dbReference type="SUPFAM" id="SSF51658">
    <property type="entry name" value="Xylose isomerase-like"/>
    <property type="match status" value="1"/>
</dbReference>
<feature type="domain" description="Xylose isomerase-like TIM barrel" evidence="1">
    <location>
        <begin position="112"/>
        <end position="331"/>
    </location>
</feature>
<proteinExistence type="predicted"/>